<name>A0A060HTI0_9ARCH</name>
<dbReference type="HOGENOM" id="CLU_3210882_0_0_2"/>
<sequence length="44" mass="4965">MSDVDEELCKEEVMALDGAIGFAAMVNNLRRLLRVSTESDKFPY</sequence>
<evidence type="ECO:0000313" key="2">
    <source>
        <dbReference type="Proteomes" id="UP000027093"/>
    </source>
</evidence>
<dbReference type="AlphaFoldDB" id="A0A060HTI0"/>
<dbReference type="EMBL" id="CP007536">
    <property type="protein sequence ID" value="AIC16771.1"/>
    <property type="molecule type" value="Genomic_DNA"/>
</dbReference>
<dbReference type="Proteomes" id="UP000027093">
    <property type="component" value="Chromosome"/>
</dbReference>
<accession>A0A060HTI0</accession>
<reference evidence="1 2" key="1">
    <citation type="journal article" date="2014" name="Int. J. Syst. Evol. Microbiol.">
        <title>Nitrososphaera viennensis gen. nov., sp. nov., an aerobic and mesophilic, ammonia-oxidizing archaeon from soil and a member of the archaeal phylum Thaumarchaeota.</title>
        <authorList>
            <person name="Stieglmeier M."/>
            <person name="Klingl A."/>
            <person name="Alves R.J."/>
            <person name="Rittmann S.K."/>
            <person name="Melcher M."/>
            <person name="Leisch N."/>
            <person name="Schleper C."/>
        </authorList>
    </citation>
    <scope>NUCLEOTIDE SEQUENCE [LARGE SCALE GENOMIC DNA]</scope>
    <source>
        <strain evidence="1">EN76</strain>
    </source>
</reference>
<proteinExistence type="predicted"/>
<organism evidence="1 2">
    <name type="scientific">Nitrososphaera viennensis EN76</name>
    <dbReference type="NCBI Taxonomy" id="926571"/>
    <lineage>
        <taxon>Archaea</taxon>
        <taxon>Nitrososphaerota</taxon>
        <taxon>Nitrososphaeria</taxon>
        <taxon>Nitrososphaerales</taxon>
        <taxon>Nitrososphaeraceae</taxon>
        <taxon>Nitrososphaera</taxon>
    </lineage>
</organism>
<protein>
    <submittedName>
        <fullName evidence="1">Uncharacterized protein</fullName>
    </submittedName>
</protein>
<evidence type="ECO:0000313" key="1">
    <source>
        <dbReference type="EMBL" id="AIC16771.1"/>
    </source>
</evidence>
<keyword evidence="2" id="KW-1185">Reference proteome</keyword>
<dbReference type="KEGG" id="nvn:NVIE_025030"/>
<gene>
    <name evidence="1" type="ORF">NVIE_025030</name>
</gene>